<feature type="compositionally biased region" description="Low complexity" evidence="1">
    <location>
        <begin position="261"/>
        <end position="273"/>
    </location>
</feature>
<evidence type="ECO:0000313" key="4">
    <source>
        <dbReference type="Proteomes" id="UP001597326"/>
    </source>
</evidence>
<evidence type="ECO:0000313" key="3">
    <source>
        <dbReference type="EMBL" id="MFD1889543.1"/>
    </source>
</evidence>
<accession>A0ABW4RT85</accession>
<evidence type="ECO:0000256" key="2">
    <source>
        <dbReference type="SAM" id="SignalP"/>
    </source>
</evidence>
<proteinExistence type="predicted"/>
<evidence type="ECO:0000256" key="1">
    <source>
        <dbReference type="SAM" id="MobiDB-lite"/>
    </source>
</evidence>
<dbReference type="Proteomes" id="UP001597326">
    <property type="component" value="Unassembled WGS sequence"/>
</dbReference>
<evidence type="ECO:0008006" key="5">
    <source>
        <dbReference type="Google" id="ProtNLM"/>
    </source>
</evidence>
<organism evidence="3 4">
    <name type="scientific">Luteococcus peritonei</name>
    <dbReference type="NCBI Taxonomy" id="88874"/>
    <lineage>
        <taxon>Bacteria</taxon>
        <taxon>Bacillati</taxon>
        <taxon>Actinomycetota</taxon>
        <taxon>Actinomycetes</taxon>
        <taxon>Propionibacteriales</taxon>
        <taxon>Propionibacteriaceae</taxon>
        <taxon>Luteococcus</taxon>
    </lineage>
</organism>
<feature type="signal peptide" evidence="2">
    <location>
        <begin position="1"/>
        <end position="28"/>
    </location>
</feature>
<reference evidence="4" key="1">
    <citation type="journal article" date="2019" name="Int. J. Syst. Evol. Microbiol.">
        <title>The Global Catalogue of Microorganisms (GCM) 10K type strain sequencing project: providing services to taxonomists for standard genome sequencing and annotation.</title>
        <authorList>
            <consortium name="The Broad Institute Genomics Platform"/>
            <consortium name="The Broad Institute Genome Sequencing Center for Infectious Disease"/>
            <person name="Wu L."/>
            <person name="Ma J."/>
        </authorList>
    </citation>
    <scope>NUCLEOTIDE SEQUENCE [LARGE SCALE GENOMIC DNA]</scope>
    <source>
        <strain evidence="4">CAIM 431</strain>
    </source>
</reference>
<comment type="caution">
    <text evidence="3">The sequence shown here is derived from an EMBL/GenBank/DDBJ whole genome shotgun (WGS) entry which is preliminary data.</text>
</comment>
<dbReference type="RefSeq" id="WP_343872577.1">
    <property type="nucleotide sequence ID" value="NZ_BAAAIX010000009.1"/>
</dbReference>
<keyword evidence="2" id="KW-0732">Signal</keyword>
<feature type="compositionally biased region" description="Basic and acidic residues" evidence="1">
    <location>
        <begin position="276"/>
        <end position="289"/>
    </location>
</feature>
<feature type="chain" id="PRO_5045182834" description="Metalloprotease" evidence="2">
    <location>
        <begin position="29"/>
        <end position="289"/>
    </location>
</feature>
<sequence length="289" mass="31240">MARSAIRVTTAIAALTAGLSAVLPTAGALPTEQPTKAARAATTGNPVTGIPTPCRANHAYPEGATPAEVRRQLQAFSGMKLVGGGWDAGANAGIVRIVWETLDGLNCTDYLDVIRRNNPKIDLNAAPTRSWAWGDWGLTRPGALTLDFAKWQQAYQGGDKGRLVRILVHELGHAYSRSPQAQASYNGFNRLYARGGNFGPYAYNLNENFSEVIGYYVARCAKDNPYQDKKFAPYYQHVKSTVFKGKEFGPAPGAKPNCSLATPAPARTTPQAPVRLPKDDLEPQPDVER</sequence>
<feature type="region of interest" description="Disordered" evidence="1">
    <location>
        <begin position="254"/>
        <end position="289"/>
    </location>
</feature>
<name>A0ABW4RT85_9ACTN</name>
<gene>
    <name evidence="3" type="ORF">ACFSCS_04975</name>
</gene>
<keyword evidence="4" id="KW-1185">Reference proteome</keyword>
<protein>
    <recommendedName>
        <fullName evidence="5">Metalloprotease</fullName>
    </recommendedName>
</protein>
<dbReference type="EMBL" id="JBHUFZ010000011">
    <property type="protein sequence ID" value="MFD1889543.1"/>
    <property type="molecule type" value="Genomic_DNA"/>
</dbReference>